<gene>
    <name evidence="1" type="ORF">H4R21_004247</name>
</gene>
<organism evidence="1 2">
    <name type="scientific">Coemansia helicoidea</name>
    <dbReference type="NCBI Taxonomy" id="1286919"/>
    <lineage>
        <taxon>Eukaryota</taxon>
        <taxon>Fungi</taxon>
        <taxon>Fungi incertae sedis</taxon>
        <taxon>Zoopagomycota</taxon>
        <taxon>Kickxellomycotina</taxon>
        <taxon>Kickxellomycetes</taxon>
        <taxon>Kickxellales</taxon>
        <taxon>Kickxellaceae</taxon>
        <taxon>Coemansia</taxon>
    </lineage>
</organism>
<comment type="caution">
    <text evidence="1">The sequence shown here is derived from an EMBL/GenBank/DDBJ whole genome shotgun (WGS) entry which is preliminary data.</text>
</comment>
<accession>A0ACC1KY43</accession>
<dbReference type="EMBL" id="JANBUN010001556">
    <property type="protein sequence ID" value="KAJ2797621.1"/>
    <property type="molecule type" value="Genomic_DNA"/>
</dbReference>
<name>A0ACC1KY43_9FUNG</name>
<dbReference type="Proteomes" id="UP001140087">
    <property type="component" value="Unassembled WGS sequence"/>
</dbReference>
<proteinExistence type="predicted"/>
<sequence>MLPPVIDLTGEPDGDGDARPAQRRRANASRLTAIGDYLRQRAADVSAASTSGSRSLQVAQLATARSIAGDTPPLVLCTAGTRLFNTTLIDRGWACGYRNCQMLVSSLMASPATSQALAERVPSPRVPGVGELQRMLEQAWRDGYDPDGAAQLGHRVLGTHKWIGATEIYCVLAHLGLQPRIVDFHCPTAPDGTHPALFAWIVDYFTAGSGEPGAPDAGGTVRFSGRHPLYLQHQGHSRTVVGVEMAEAATCLLVFDPDRSHRSHSDSTPQLSEFRILLADTRRARQYQVVYVDGSALGPAAKHISSVRVP</sequence>
<evidence type="ECO:0000313" key="1">
    <source>
        <dbReference type="EMBL" id="KAJ2797621.1"/>
    </source>
</evidence>
<protein>
    <submittedName>
        <fullName evidence="1">Uncharacterized protein</fullName>
    </submittedName>
</protein>
<reference evidence="1" key="1">
    <citation type="submission" date="2022-07" db="EMBL/GenBank/DDBJ databases">
        <title>Phylogenomic reconstructions and comparative analyses of Kickxellomycotina fungi.</title>
        <authorList>
            <person name="Reynolds N.K."/>
            <person name="Stajich J.E."/>
            <person name="Barry K."/>
            <person name="Grigoriev I.V."/>
            <person name="Crous P."/>
            <person name="Smith M.E."/>
        </authorList>
    </citation>
    <scope>NUCLEOTIDE SEQUENCE</scope>
    <source>
        <strain evidence="1">BCRC 34780</strain>
    </source>
</reference>
<evidence type="ECO:0000313" key="2">
    <source>
        <dbReference type="Proteomes" id="UP001140087"/>
    </source>
</evidence>
<keyword evidence="2" id="KW-1185">Reference proteome</keyword>